<evidence type="ECO:0000313" key="2">
    <source>
        <dbReference type="EMBL" id="MDC0677480.1"/>
    </source>
</evidence>
<comment type="caution">
    <text evidence="2">The sequence shown here is derived from an EMBL/GenBank/DDBJ whole genome shotgun (WGS) entry which is preliminary data.</text>
</comment>
<accession>A0ABT5BTJ3</accession>
<proteinExistence type="predicted"/>
<gene>
    <name evidence="2" type="ORF">POL72_06970</name>
</gene>
<name>A0ABT5BTJ3_9BACT</name>
<keyword evidence="1" id="KW-1133">Transmembrane helix</keyword>
<evidence type="ECO:0008006" key="4">
    <source>
        <dbReference type="Google" id="ProtNLM"/>
    </source>
</evidence>
<organism evidence="2 3">
    <name type="scientific">Sorangium atrum</name>
    <dbReference type="NCBI Taxonomy" id="2995308"/>
    <lineage>
        <taxon>Bacteria</taxon>
        <taxon>Pseudomonadati</taxon>
        <taxon>Myxococcota</taxon>
        <taxon>Polyangia</taxon>
        <taxon>Polyangiales</taxon>
        <taxon>Polyangiaceae</taxon>
        <taxon>Sorangium</taxon>
    </lineage>
</organism>
<evidence type="ECO:0000256" key="1">
    <source>
        <dbReference type="SAM" id="Phobius"/>
    </source>
</evidence>
<keyword evidence="1" id="KW-0812">Transmembrane</keyword>
<dbReference type="Proteomes" id="UP001217485">
    <property type="component" value="Unassembled WGS sequence"/>
</dbReference>
<keyword evidence="3" id="KW-1185">Reference proteome</keyword>
<reference evidence="2 3" key="1">
    <citation type="submission" date="2023-01" db="EMBL/GenBank/DDBJ databases">
        <title>Minimal conservation of predation-associated metabolite biosynthetic gene clusters underscores biosynthetic potential of Myxococcota including descriptions for ten novel species: Archangium lansinium sp. nov., Myxococcus landrumus sp. nov., Nannocystis bai.</title>
        <authorList>
            <person name="Ahearne A."/>
            <person name="Stevens C."/>
            <person name="Dowd S."/>
        </authorList>
    </citation>
    <scope>NUCLEOTIDE SEQUENCE [LARGE SCALE GENOMIC DNA]</scope>
    <source>
        <strain evidence="2 3">WIWO2</strain>
    </source>
</reference>
<protein>
    <recommendedName>
        <fullName evidence="4">Secreted protein</fullName>
    </recommendedName>
</protein>
<keyword evidence="1" id="KW-0472">Membrane</keyword>
<sequence length="65" mass="7583">MNKRTIRQTLRLLVMLAMGPVFCAAVGITVIHAWLDVRRRSPARRPFARAGVRYRRLRLREQAPL</sequence>
<dbReference type="RefSeq" id="WP_272094238.1">
    <property type="nucleotide sequence ID" value="NZ_JAQNDK010000001.1"/>
</dbReference>
<feature type="transmembrane region" description="Helical" evidence="1">
    <location>
        <begin position="12"/>
        <end position="35"/>
    </location>
</feature>
<evidence type="ECO:0000313" key="3">
    <source>
        <dbReference type="Proteomes" id="UP001217485"/>
    </source>
</evidence>
<dbReference type="EMBL" id="JAQNDK010000001">
    <property type="protein sequence ID" value="MDC0677480.1"/>
    <property type="molecule type" value="Genomic_DNA"/>
</dbReference>